<name>A0A423P6U2_PSEFL</name>
<dbReference type="AlphaFoldDB" id="A0A423P6U2"/>
<gene>
    <name evidence="1" type="ORF">BK673_13435</name>
</gene>
<comment type="caution">
    <text evidence="1">The sequence shown here is derived from an EMBL/GenBank/DDBJ whole genome shotgun (WGS) entry which is preliminary data.</text>
</comment>
<dbReference type="RefSeq" id="WP_123593975.1">
    <property type="nucleotide sequence ID" value="NZ_MOBZ01000009.1"/>
</dbReference>
<accession>A0A423P6U2</accession>
<proteinExistence type="predicted"/>
<evidence type="ECO:0000313" key="1">
    <source>
        <dbReference type="EMBL" id="ROO09901.1"/>
    </source>
</evidence>
<evidence type="ECO:0000313" key="2">
    <source>
        <dbReference type="Proteomes" id="UP000283619"/>
    </source>
</evidence>
<dbReference type="EMBL" id="MOBZ01000009">
    <property type="protein sequence ID" value="ROO09901.1"/>
    <property type="molecule type" value="Genomic_DNA"/>
</dbReference>
<dbReference type="Proteomes" id="UP000283619">
    <property type="component" value="Unassembled WGS sequence"/>
</dbReference>
<protein>
    <submittedName>
        <fullName evidence="1">Uncharacterized protein</fullName>
    </submittedName>
</protein>
<reference evidence="1 2" key="1">
    <citation type="submission" date="2016-10" db="EMBL/GenBank/DDBJ databases">
        <title>Comparative genome analysis of multiple Pseudomonas spp. focuses on biocontrol and plant growth promoting traits.</title>
        <authorList>
            <person name="Tao X.-Y."/>
            <person name="Taylor C.G."/>
        </authorList>
    </citation>
    <scope>NUCLEOTIDE SEQUENCE [LARGE SCALE GENOMIC DNA]</scope>
    <source>
        <strain evidence="1 2">36G2</strain>
    </source>
</reference>
<organism evidence="1 2">
    <name type="scientific">Pseudomonas fluorescens</name>
    <dbReference type="NCBI Taxonomy" id="294"/>
    <lineage>
        <taxon>Bacteria</taxon>
        <taxon>Pseudomonadati</taxon>
        <taxon>Pseudomonadota</taxon>
        <taxon>Gammaproteobacteria</taxon>
        <taxon>Pseudomonadales</taxon>
        <taxon>Pseudomonadaceae</taxon>
        <taxon>Pseudomonas</taxon>
    </lineage>
</organism>
<sequence>MNCLEKEIDSALAEQDLAHEKVPENELSKLIMKLTASFFSSETKGLDPFYLRSPQKKHDPDFWKKVDILENFETPLLIVQDNKIHAWKLATSADLKTLFSETTGFPFWIVDKNFKVLIYMNDHDCVHTSDSTQ</sequence>